<keyword evidence="8 10" id="KW-0472">Membrane</keyword>
<evidence type="ECO:0000256" key="10">
    <source>
        <dbReference type="SAM" id="Phobius"/>
    </source>
</evidence>
<keyword evidence="3" id="KW-0602">Photosynthesis</keyword>
<dbReference type="Gene3D" id="3.10.680.10">
    <property type="entry name" value="Photosystem II CP47 reaction center protein"/>
    <property type="match status" value="1"/>
</dbReference>
<proteinExistence type="predicted"/>
<keyword evidence="5 10" id="KW-0812">Transmembrane</keyword>
<keyword evidence="7" id="KW-0157">Chromophore</keyword>
<comment type="caution">
    <text evidence="11">The sequence shown here is derived from an EMBL/GenBank/DDBJ whole genome shotgun (WGS) entry which is preliminary data.</text>
</comment>
<dbReference type="Proteomes" id="UP000222542">
    <property type="component" value="Unassembled WGS sequence"/>
</dbReference>
<name>A0A2G2ZNV7_CAPAN</name>
<keyword evidence="4" id="KW-0934">Plastid</keyword>
<dbReference type="GO" id="GO:0016168">
    <property type="term" value="F:chlorophyll binding"/>
    <property type="evidence" value="ECO:0007669"/>
    <property type="project" value="UniProtKB-KW"/>
</dbReference>
<dbReference type="GO" id="GO:0009767">
    <property type="term" value="P:photosynthetic electron transport chain"/>
    <property type="evidence" value="ECO:0007669"/>
    <property type="project" value="InterPro"/>
</dbReference>
<dbReference type="EMBL" id="AYRZ02000004">
    <property type="protein sequence ID" value="PHT83666.1"/>
    <property type="molecule type" value="Genomic_DNA"/>
</dbReference>
<protein>
    <submittedName>
        <fullName evidence="11">Photosystem II CP47 reaction center protein</fullName>
    </submittedName>
</protein>
<evidence type="ECO:0000256" key="8">
    <source>
        <dbReference type="ARBA" id="ARBA00023136"/>
    </source>
</evidence>
<dbReference type="InterPro" id="IPR036001">
    <property type="entry name" value="PS_II_antenna-like_sf"/>
</dbReference>
<reference evidence="11 12" key="2">
    <citation type="journal article" date="2017" name="Genome Biol.">
        <title>New reference genome sequences of hot pepper reveal the massive evolution of plant disease-resistance genes by retroduplication.</title>
        <authorList>
            <person name="Kim S."/>
            <person name="Park J."/>
            <person name="Yeom S.I."/>
            <person name="Kim Y.M."/>
            <person name="Seo E."/>
            <person name="Kim K.T."/>
            <person name="Kim M.S."/>
            <person name="Lee J.M."/>
            <person name="Cheong K."/>
            <person name="Shin H.S."/>
            <person name="Kim S.B."/>
            <person name="Han K."/>
            <person name="Lee J."/>
            <person name="Park M."/>
            <person name="Lee H.A."/>
            <person name="Lee H.Y."/>
            <person name="Lee Y."/>
            <person name="Oh S."/>
            <person name="Lee J.H."/>
            <person name="Choi E."/>
            <person name="Choi E."/>
            <person name="Lee S.E."/>
            <person name="Jeon J."/>
            <person name="Kim H."/>
            <person name="Choi G."/>
            <person name="Song H."/>
            <person name="Lee J."/>
            <person name="Lee S.C."/>
            <person name="Kwon J.K."/>
            <person name="Lee H.Y."/>
            <person name="Koo N."/>
            <person name="Hong Y."/>
            <person name="Kim R.W."/>
            <person name="Kang W.H."/>
            <person name="Huh J.H."/>
            <person name="Kang B.C."/>
            <person name="Yang T.J."/>
            <person name="Lee Y.H."/>
            <person name="Bennetzen J.L."/>
            <person name="Choi D."/>
        </authorList>
    </citation>
    <scope>NUCLEOTIDE SEQUENCE [LARGE SCALE GENOMIC DNA]</scope>
    <source>
        <strain evidence="12">cv. CM334</strain>
    </source>
</reference>
<keyword evidence="2" id="KW-0148">Chlorophyll</keyword>
<dbReference type="AlphaFoldDB" id="A0A2G2ZNV7"/>
<evidence type="ECO:0000256" key="1">
    <source>
        <dbReference type="ARBA" id="ARBA00004141"/>
    </source>
</evidence>
<dbReference type="Pfam" id="PF00421">
    <property type="entry name" value="PSII"/>
    <property type="match status" value="1"/>
</dbReference>
<sequence>MKGFDPFGPGGIASHHIIKEILGILVGLFHLSVRPPQRLYKGLRMRNIKTILSSSIIAFFFAAFVISGTMWYGSGTTLIELFGPTHYQWDQGYFQQEIYRRVSAGLAENQNRATLKFDGAFRSIPRDGFTFGHTSFSLPFFFGHIWHGAKTCSEMFLLVLTQI</sequence>
<keyword evidence="12" id="KW-1185">Reference proteome</keyword>
<keyword evidence="9" id="KW-0604">Photosystem II</keyword>
<dbReference type="Gramene" id="PHT83666">
    <property type="protein sequence ID" value="PHT83666"/>
    <property type="gene ID" value="T459_12109"/>
</dbReference>
<dbReference type="GO" id="GO:0009523">
    <property type="term" value="C:photosystem II"/>
    <property type="evidence" value="ECO:0007669"/>
    <property type="project" value="UniProtKB-KW"/>
</dbReference>
<comment type="subcellular location">
    <subcellularLocation>
        <location evidence="1">Membrane</location>
        <topology evidence="1">Multi-pass membrane protein</topology>
    </subcellularLocation>
</comment>
<feature type="transmembrane region" description="Helical" evidence="10">
    <location>
        <begin position="12"/>
        <end position="31"/>
    </location>
</feature>
<evidence type="ECO:0000256" key="7">
    <source>
        <dbReference type="ARBA" id="ARBA00022991"/>
    </source>
</evidence>
<organism evidence="11 12">
    <name type="scientific">Capsicum annuum</name>
    <name type="common">Capsicum pepper</name>
    <dbReference type="NCBI Taxonomy" id="4072"/>
    <lineage>
        <taxon>Eukaryota</taxon>
        <taxon>Viridiplantae</taxon>
        <taxon>Streptophyta</taxon>
        <taxon>Embryophyta</taxon>
        <taxon>Tracheophyta</taxon>
        <taxon>Spermatophyta</taxon>
        <taxon>Magnoliopsida</taxon>
        <taxon>eudicotyledons</taxon>
        <taxon>Gunneridae</taxon>
        <taxon>Pentapetalae</taxon>
        <taxon>asterids</taxon>
        <taxon>lamiids</taxon>
        <taxon>Solanales</taxon>
        <taxon>Solanaceae</taxon>
        <taxon>Solanoideae</taxon>
        <taxon>Capsiceae</taxon>
        <taxon>Capsicum</taxon>
    </lineage>
</organism>
<evidence type="ECO:0000313" key="12">
    <source>
        <dbReference type="Proteomes" id="UP000222542"/>
    </source>
</evidence>
<evidence type="ECO:0000313" key="11">
    <source>
        <dbReference type="EMBL" id="PHT83666.1"/>
    </source>
</evidence>
<evidence type="ECO:0000256" key="5">
    <source>
        <dbReference type="ARBA" id="ARBA00022692"/>
    </source>
</evidence>
<dbReference type="InterPro" id="IPR000932">
    <property type="entry name" value="PS_antenna-like"/>
</dbReference>
<accession>A0A2G2ZNV7</accession>
<evidence type="ECO:0000256" key="3">
    <source>
        <dbReference type="ARBA" id="ARBA00022531"/>
    </source>
</evidence>
<keyword evidence="6 10" id="KW-1133">Transmembrane helix</keyword>
<evidence type="ECO:0000256" key="6">
    <source>
        <dbReference type="ARBA" id="ARBA00022989"/>
    </source>
</evidence>
<feature type="transmembrane region" description="Helical" evidence="10">
    <location>
        <begin position="51"/>
        <end position="72"/>
    </location>
</feature>
<reference evidence="11 12" key="1">
    <citation type="journal article" date="2014" name="Nat. Genet.">
        <title>Genome sequence of the hot pepper provides insights into the evolution of pungency in Capsicum species.</title>
        <authorList>
            <person name="Kim S."/>
            <person name="Park M."/>
            <person name="Yeom S.I."/>
            <person name="Kim Y.M."/>
            <person name="Lee J.M."/>
            <person name="Lee H.A."/>
            <person name="Seo E."/>
            <person name="Choi J."/>
            <person name="Cheong K."/>
            <person name="Kim K.T."/>
            <person name="Jung K."/>
            <person name="Lee G.W."/>
            <person name="Oh S.K."/>
            <person name="Bae C."/>
            <person name="Kim S.B."/>
            <person name="Lee H.Y."/>
            <person name="Kim S.Y."/>
            <person name="Kim M.S."/>
            <person name="Kang B.C."/>
            <person name="Jo Y.D."/>
            <person name="Yang H.B."/>
            <person name="Jeong H.J."/>
            <person name="Kang W.H."/>
            <person name="Kwon J.K."/>
            <person name="Shin C."/>
            <person name="Lim J.Y."/>
            <person name="Park J.H."/>
            <person name="Huh J.H."/>
            <person name="Kim J.S."/>
            <person name="Kim B.D."/>
            <person name="Cohen O."/>
            <person name="Paran I."/>
            <person name="Suh M.C."/>
            <person name="Lee S.B."/>
            <person name="Kim Y.K."/>
            <person name="Shin Y."/>
            <person name="Noh S.J."/>
            <person name="Park J."/>
            <person name="Seo Y.S."/>
            <person name="Kwon S.Y."/>
            <person name="Kim H.A."/>
            <person name="Park J.M."/>
            <person name="Kim H.J."/>
            <person name="Choi S.B."/>
            <person name="Bosland P.W."/>
            <person name="Reeves G."/>
            <person name="Jo S.H."/>
            <person name="Lee B.W."/>
            <person name="Cho H.T."/>
            <person name="Choi H.S."/>
            <person name="Lee M.S."/>
            <person name="Yu Y."/>
            <person name="Do Choi Y."/>
            <person name="Park B.S."/>
            <person name="van Deynze A."/>
            <person name="Ashrafi H."/>
            <person name="Hill T."/>
            <person name="Kim W.T."/>
            <person name="Pai H.S."/>
            <person name="Ahn H.K."/>
            <person name="Yeam I."/>
            <person name="Giovannoni J.J."/>
            <person name="Rose J.K."/>
            <person name="Sorensen I."/>
            <person name="Lee S.J."/>
            <person name="Kim R.W."/>
            <person name="Choi I.Y."/>
            <person name="Choi B.S."/>
            <person name="Lim J.S."/>
            <person name="Lee Y.H."/>
            <person name="Choi D."/>
        </authorList>
    </citation>
    <scope>NUCLEOTIDE SEQUENCE [LARGE SCALE GENOMIC DNA]</scope>
    <source>
        <strain evidence="12">cv. CM334</strain>
    </source>
</reference>
<evidence type="ECO:0000256" key="2">
    <source>
        <dbReference type="ARBA" id="ARBA00022494"/>
    </source>
</evidence>
<dbReference type="SUPFAM" id="SSF161077">
    <property type="entry name" value="Photosystem II antenna protein-like"/>
    <property type="match status" value="1"/>
</dbReference>
<dbReference type="OMA" id="CFQQEIY"/>
<gene>
    <name evidence="11" type="ORF">T459_12109</name>
</gene>
<evidence type="ECO:0000256" key="9">
    <source>
        <dbReference type="ARBA" id="ARBA00023276"/>
    </source>
</evidence>
<evidence type="ECO:0000256" key="4">
    <source>
        <dbReference type="ARBA" id="ARBA00022640"/>
    </source>
</evidence>
<dbReference type="STRING" id="4072.A0A2G2ZNV7"/>